<dbReference type="RefSeq" id="WP_151647756.1">
    <property type="nucleotide sequence ID" value="NZ_CP044543.1"/>
</dbReference>
<dbReference type="Proteomes" id="UP000325641">
    <property type="component" value="Chromosome"/>
</dbReference>
<protein>
    <submittedName>
        <fullName evidence="3">Agmatine deiminase family protein</fullName>
    </submittedName>
</protein>
<reference evidence="4" key="1">
    <citation type="submission" date="2019-10" db="EMBL/GenBank/DDBJ databases">
        <title>Complete Genome Sequence of Bradyrhizobium betae type strain PL7HG1T.</title>
        <authorList>
            <person name="Bromfield E.S.P."/>
            <person name="Cloutier S."/>
        </authorList>
    </citation>
    <scope>NUCLEOTIDE SEQUENCE [LARGE SCALE GENOMIC DNA]</scope>
    <source>
        <strain evidence="4">PL7HG1</strain>
    </source>
</reference>
<proteinExistence type="predicted"/>
<dbReference type="InterPro" id="IPR007466">
    <property type="entry name" value="Peptidyl-Arg-deiminase_porph"/>
</dbReference>
<dbReference type="KEGG" id="bbet:F8237_21755"/>
<dbReference type="OrthoDB" id="9808013at2"/>
<gene>
    <name evidence="3" type="ORF">F8237_21755</name>
</gene>
<dbReference type="Gene3D" id="3.75.10.10">
    <property type="entry name" value="L-arginine/glycine Amidinotransferase, Chain A"/>
    <property type="match status" value="1"/>
</dbReference>
<evidence type="ECO:0000256" key="2">
    <source>
        <dbReference type="SAM" id="MobiDB-lite"/>
    </source>
</evidence>
<dbReference type="GO" id="GO:0004668">
    <property type="term" value="F:protein-arginine deiminase activity"/>
    <property type="evidence" value="ECO:0007669"/>
    <property type="project" value="InterPro"/>
</dbReference>
<keyword evidence="1" id="KW-0378">Hydrolase</keyword>
<dbReference type="SUPFAM" id="SSF55909">
    <property type="entry name" value="Pentein"/>
    <property type="match status" value="1"/>
</dbReference>
<organism evidence="3 4">
    <name type="scientific">Bradyrhizobium betae</name>
    <dbReference type="NCBI Taxonomy" id="244734"/>
    <lineage>
        <taxon>Bacteria</taxon>
        <taxon>Pseudomonadati</taxon>
        <taxon>Pseudomonadota</taxon>
        <taxon>Alphaproteobacteria</taxon>
        <taxon>Hyphomicrobiales</taxon>
        <taxon>Nitrobacteraceae</taxon>
        <taxon>Bradyrhizobium</taxon>
    </lineage>
</organism>
<accession>A0A5P6P8Z5</accession>
<dbReference type="Pfam" id="PF04371">
    <property type="entry name" value="PAD_porph"/>
    <property type="match status" value="1"/>
</dbReference>
<feature type="region of interest" description="Disordered" evidence="2">
    <location>
        <begin position="244"/>
        <end position="264"/>
    </location>
</feature>
<feature type="compositionally biased region" description="Low complexity" evidence="2">
    <location>
        <begin position="255"/>
        <end position="264"/>
    </location>
</feature>
<evidence type="ECO:0000313" key="4">
    <source>
        <dbReference type="Proteomes" id="UP000325641"/>
    </source>
</evidence>
<feature type="region of interest" description="Disordered" evidence="2">
    <location>
        <begin position="1"/>
        <end position="26"/>
    </location>
</feature>
<evidence type="ECO:0000313" key="3">
    <source>
        <dbReference type="EMBL" id="QFI74800.1"/>
    </source>
</evidence>
<feature type="region of interest" description="Disordered" evidence="2">
    <location>
        <begin position="150"/>
        <end position="180"/>
    </location>
</feature>
<dbReference type="AlphaFoldDB" id="A0A5P6P8Z5"/>
<sequence length="264" mass="28229">MICQADQHPFRPNSDSAGLRTPGNTAADLNTSATAELRPSGGGGSRAARHGYRLARTHDFGVPVVGVPFDDEGGTYVTDGQGVAVTTRSCLFSRNPNLDEAAITRAFGRIGMHTVIWLDGDRREPITTWHPYGYVAFLPDRSLLVEAVDHGSDDGRAPATSQPAPGRRGRPPPGREAIRAPARKLFRIRIGAVRRPESFRDASNSAEFDGRIGRRGGTQRWSQTAAGLSGNPCFSAVFAQSGHKGRESHSLRQHAAAPTAAALT</sequence>
<dbReference type="EMBL" id="CP044543">
    <property type="protein sequence ID" value="QFI74800.1"/>
    <property type="molecule type" value="Genomic_DNA"/>
</dbReference>
<dbReference type="GO" id="GO:0009446">
    <property type="term" value="P:putrescine biosynthetic process"/>
    <property type="evidence" value="ECO:0007669"/>
    <property type="project" value="InterPro"/>
</dbReference>
<evidence type="ECO:0000256" key="1">
    <source>
        <dbReference type="ARBA" id="ARBA00022801"/>
    </source>
</evidence>
<name>A0A5P6P8Z5_9BRAD</name>